<protein>
    <submittedName>
        <fullName evidence="1">Short chain dehydrogenase</fullName>
        <ecNumber evidence="1">1.1.1.-</ecNumber>
    </submittedName>
</protein>
<evidence type="ECO:0000313" key="2">
    <source>
        <dbReference type="Proteomes" id="UP000004931"/>
    </source>
</evidence>
<sequence>MNVLCDSKKYYYPSPPTVIVKIKAIASRRLALEITSIRFLLSMLLRHIVFVSLFE</sequence>
<dbReference type="STRING" id="247633.GP2143_14631"/>
<dbReference type="EC" id="1.1.1.-" evidence="1"/>
<evidence type="ECO:0000313" key="1">
    <source>
        <dbReference type="EMBL" id="EAW32500.1"/>
    </source>
</evidence>
<organism evidence="1 2">
    <name type="scientific">marine gamma proteobacterium HTCC2143</name>
    <dbReference type="NCBI Taxonomy" id="247633"/>
    <lineage>
        <taxon>Bacteria</taxon>
        <taxon>Pseudomonadati</taxon>
        <taxon>Pseudomonadota</taxon>
        <taxon>Gammaproteobacteria</taxon>
        <taxon>Cellvibrionales</taxon>
        <taxon>Spongiibacteraceae</taxon>
        <taxon>BD1-7 clade</taxon>
    </lineage>
</organism>
<accession>A0Y8P6</accession>
<keyword evidence="1" id="KW-0560">Oxidoreductase</keyword>
<dbReference type="EMBL" id="AAVT01000001">
    <property type="protein sequence ID" value="EAW32500.1"/>
    <property type="molecule type" value="Genomic_DNA"/>
</dbReference>
<dbReference type="Proteomes" id="UP000004931">
    <property type="component" value="Unassembled WGS sequence"/>
</dbReference>
<gene>
    <name evidence="1" type="ORF">GP2143_14631</name>
</gene>
<proteinExistence type="predicted"/>
<dbReference type="GO" id="GO:0016491">
    <property type="term" value="F:oxidoreductase activity"/>
    <property type="evidence" value="ECO:0007669"/>
    <property type="project" value="UniProtKB-KW"/>
</dbReference>
<comment type="caution">
    <text evidence="1">The sequence shown here is derived from an EMBL/GenBank/DDBJ whole genome shotgun (WGS) entry which is preliminary data.</text>
</comment>
<reference evidence="1 2" key="1">
    <citation type="journal article" date="2010" name="J. Bacteriol.">
        <title>Genome sequence of the oligotrophic marine Gammaproteobacterium HTCC2143, isolated from the Oregon Coast.</title>
        <authorList>
            <person name="Oh H.M."/>
            <person name="Kang I."/>
            <person name="Ferriera S."/>
            <person name="Giovannoni S.J."/>
            <person name="Cho J.C."/>
        </authorList>
    </citation>
    <scope>NUCLEOTIDE SEQUENCE [LARGE SCALE GENOMIC DNA]</scope>
    <source>
        <strain evidence="1 2">HTCC2143</strain>
    </source>
</reference>
<name>A0Y8P6_9GAMM</name>
<keyword evidence="2" id="KW-1185">Reference proteome</keyword>
<dbReference type="AlphaFoldDB" id="A0Y8P6"/>